<name>A0AB34JCE7_PRYPA</name>
<evidence type="ECO:0000256" key="1">
    <source>
        <dbReference type="SAM" id="MobiDB-lite"/>
    </source>
</evidence>
<dbReference type="Gene3D" id="1.25.10.10">
    <property type="entry name" value="Leucine-rich Repeat Variant"/>
    <property type="match status" value="1"/>
</dbReference>
<keyword evidence="3" id="KW-1185">Reference proteome</keyword>
<dbReference type="InterPro" id="IPR016024">
    <property type="entry name" value="ARM-type_fold"/>
</dbReference>
<dbReference type="AlphaFoldDB" id="A0AB34JCE7"/>
<protein>
    <recommendedName>
        <fullName evidence="4">HEAT repeat-containing protein 1</fullName>
    </recommendedName>
</protein>
<accession>A0AB34JCE7</accession>
<gene>
    <name evidence="2" type="ORF">AB1Y20_003082</name>
</gene>
<comment type="caution">
    <text evidence="2">The sequence shown here is derived from an EMBL/GenBank/DDBJ whole genome shotgun (WGS) entry which is preliminary data.</text>
</comment>
<dbReference type="InterPro" id="IPR011989">
    <property type="entry name" value="ARM-like"/>
</dbReference>
<proteinExistence type="predicted"/>
<dbReference type="EMBL" id="JBGBPQ010000010">
    <property type="protein sequence ID" value="KAL1518802.1"/>
    <property type="molecule type" value="Genomic_DNA"/>
</dbReference>
<evidence type="ECO:0000313" key="3">
    <source>
        <dbReference type="Proteomes" id="UP001515480"/>
    </source>
</evidence>
<feature type="compositionally biased region" description="Basic residues" evidence="1">
    <location>
        <begin position="1"/>
        <end position="10"/>
    </location>
</feature>
<dbReference type="SUPFAM" id="SSF48371">
    <property type="entry name" value="ARM repeat"/>
    <property type="match status" value="1"/>
</dbReference>
<reference evidence="2 3" key="1">
    <citation type="journal article" date="2024" name="Science">
        <title>Giant polyketide synthase enzymes in the biosynthesis of giant marine polyether toxins.</title>
        <authorList>
            <person name="Fallon T.R."/>
            <person name="Shende V.V."/>
            <person name="Wierzbicki I.H."/>
            <person name="Pendleton A.L."/>
            <person name="Watervoot N.F."/>
            <person name="Auber R.P."/>
            <person name="Gonzalez D.J."/>
            <person name="Wisecaver J.H."/>
            <person name="Moore B.S."/>
        </authorList>
    </citation>
    <scope>NUCLEOTIDE SEQUENCE [LARGE SCALE GENOMIC DNA]</scope>
    <source>
        <strain evidence="2 3">12B1</strain>
    </source>
</reference>
<evidence type="ECO:0000313" key="2">
    <source>
        <dbReference type="EMBL" id="KAL1518802.1"/>
    </source>
</evidence>
<dbReference type="Proteomes" id="UP001515480">
    <property type="component" value="Unassembled WGS sequence"/>
</dbReference>
<organism evidence="2 3">
    <name type="scientific">Prymnesium parvum</name>
    <name type="common">Toxic golden alga</name>
    <dbReference type="NCBI Taxonomy" id="97485"/>
    <lineage>
        <taxon>Eukaryota</taxon>
        <taxon>Haptista</taxon>
        <taxon>Haptophyta</taxon>
        <taxon>Prymnesiophyceae</taxon>
        <taxon>Prymnesiales</taxon>
        <taxon>Prymnesiaceae</taxon>
        <taxon>Prymnesium</taxon>
    </lineage>
</organism>
<feature type="region of interest" description="Disordered" evidence="1">
    <location>
        <begin position="1"/>
        <end position="26"/>
    </location>
</feature>
<feature type="compositionally biased region" description="Acidic residues" evidence="1">
    <location>
        <begin position="289"/>
        <end position="301"/>
    </location>
</feature>
<sequence>MAKRGKKKKRPSVDDGAPPQQSSSKASLSSLLAGSLEILSWEDATDADLVSVCIQLSPMVCAMEKLGGLEPDLLVKHLARCCDHSRAEVRAAAWKAITECSAESPRVADAAVSAGLHGIARSHLAQCAPPSDDASRGHTSLHVQLLLAFRRLCETSEVALEGLGAAELHSLCRCVTATAPQLARAALELLLVLTDGGGPLALALAAEWLPLARDRLRSGALEDGALLCAITLNVAAALDEAEVASPVDAELPALVDTCLLTLGEAAMGEAPREARQVALEHLSNVFVVEEGEEGEEGEGSEGDERKWSGRALRERATRLLPPRHLLLSPHGLLLALPHDLQRAAKRPRAADAATPPPDGAMAARCMQCAGAILSSLADAPLLDLAADAWDALSGAAARLPQLRAASQQPLLELMGCLALRSAAAPSPPLPQPRLCALGLDAVRWARAVRGGDGAAAGVALLGGVLSLLRAHAPPDAFASLGATLVGELRAALAMRDALPAAEAFAALCEAEELDEAAAARLPQLQAEVAAAAARGDEGAARAVELLQAAAMDAEALRSAAGNKATA</sequence>
<evidence type="ECO:0008006" key="4">
    <source>
        <dbReference type="Google" id="ProtNLM"/>
    </source>
</evidence>
<feature type="region of interest" description="Disordered" evidence="1">
    <location>
        <begin position="289"/>
        <end position="308"/>
    </location>
</feature>